<organism evidence="3 4">
    <name type="scientific">Polyplosphaeria fusca</name>
    <dbReference type="NCBI Taxonomy" id="682080"/>
    <lineage>
        <taxon>Eukaryota</taxon>
        <taxon>Fungi</taxon>
        <taxon>Dikarya</taxon>
        <taxon>Ascomycota</taxon>
        <taxon>Pezizomycotina</taxon>
        <taxon>Dothideomycetes</taxon>
        <taxon>Pleosporomycetidae</taxon>
        <taxon>Pleosporales</taxon>
        <taxon>Tetraplosphaeriaceae</taxon>
        <taxon>Polyplosphaeria</taxon>
    </lineage>
</organism>
<name>A0A9P4QQ37_9PLEO</name>
<proteinExistence type="predicted"/>
<evidence type="ECO:0000313" key="4">
    <source>
        <dbReference type="Proteomes" id="UP000799444"/>
    </source>
</evidence>
<dbReference type="EMBL" id="ML996265">
    <property type="protein sequence ID" value="KAF2728827.1"/>
    <property type="molecule type" value="Genomic_DNA"/>
</dbReference>
<feature type="domain" description="DUF8212" evidence="2">
    <location>
        <begin position="219"/>
        <end position="286"/>
    </location>
</feature>
<comment type="caution">
    <text evidence="3">The sequence shown here is derived from an EMBL/GenBank/DDBJ whole genome shotgun (WGS) entry which is preliminary data.</text>
</comment>
<dbReference type="AlphaFoldDB" id="A0A9P4QQ37"/>
<accession>A0A9P4QQ37</accession>
<evidence type="ECO:0000259" key="1">
    <source>
        <dbReference type="Pfam" id="PF06985"/>
    </source>
</evidence>
<protein>
    <submittedName>
        <fullName evidence="3">HET-domain-containing protein</fullName>
    </submittedName>
</protein>
<dbReference type="InterPro" id="IPR058525">
    <property type="entry name" value="DUF8212"/>
</dbReference>
<dbReference type="Proteomes" id="UP000799444">
    <property type="component" value="Unassembled WGS sequence"/>
</dbReference>
<dbReference type="Pfam" id="PF26640">
    <property type="entry name" value="DUF8212"/>
    <property type="match status" value="1"/>
</dbReference>
<keyword evidence="4" id="KW-1185">Reference proteome</keyword>
<gene>
    <name evidence="3" type="ORF">EJ04DRAFT_538198</name>
</gene>
<dbReference type="OrthoDB" id="674604at2759"/>
<sequence length="312" mass="35006">MWLINTSTLQLEEFIGQNIPKYAILSHTWEDEEVSFKAFNNGTGKKLKGYEKIEMTCTIAAQVGLSYAWVDTCCIDKSSSAELTEAINSMFRWYYRAEVCYAFLADLPADAPLQTAMPKCKWFSRGWTLQETLAPRSLYLFNQSWIYVGSKQELLKPLSAITGIDASVLAGARHLSSVAVAQRMSWAAHRQTTRVEDMAYCLLGIFGINMPMLYGEEEKAFQRLQEELIKSTSDLSIFAWTRPAMAEIPKEPPTRRYCGILAKSPAEFSGCGAFRLLSTDVSEFSVSNKGVKVFASFLLIVVPRRAKSSESN</sequence>
<reference evidence="3" key="1">
    <citation type="journal article" date="2020" name="Stud. Mycol.">
        <title>101 Dothideomycetes genomes: a test case for predicting lifestyles and emergence of pathogens.</title>
        <authorList>
            <person name="Haridas S."/>
            <person name="Albert R."/>
            <person name="Binder M."/>
            <person name="Bloem J."/>
            <person name="Labutti K."/>
            <person name="Salamov A."/>
            <person name="Andreopoulos B."/>
            <person name="Baker S."/>
            <person name="Barry K."/>
            <person name="Bills G."/>
            <person name="Bluhm B."/>
            <person name="Cannon C."/>
            <person name="Castanera R."/>
            <person name="Culley D."/>
            <person name="Daum C."/>
            <person name="Ezra D."/>
            <person name="Gonzalez J."/>
            <person name="Henrissat B."/>
            <person name="Kuo A."/>
            <person name="Liang C."/>
            <person name="Lipzen A."/>
            <person name="Lutzoni F."/>
            <person name="Magnuson J."/>
            <person name="Mondo S."/>
            <person name="Nolan M."/>
            <person name="Ohm R."/>
            <person name="Pangilinan J."/>
            <person name="Park H.-J."/>
            <person name="Ramirez L."/>
            <person name="Alfaro M."/>
            <person name="Sun H."/>
            <person name="Tritt A."/>
            <person name="Yoshinaga Y."/>
            <person name="Zwiers L.-H."/>
            <person name="Turgeon B."/>
            <person name="Goodwin S."/>
            <person name="Spatafora J."/>
            <person name="Crous P."/>
            <person name="Grigoriev I."/>
        </authorList>
    </citation>
    <scope>NUCLEOTIDE SEQUENCE</scope>
    <source>
        <strain evidence="3">CBS 125425</strain>
    </source>
</reference>
<evidence type="ECO:0000313" key="3">
    <source>
        <dbReference type="EMBL" id="KAF2728827.1"/>
    </source>
</evidence>
<feature type="domain" description="Heterokaryon incompatibility" evidence="1">
    <location>
        <begin position="22"/>
        <end position="108"/>
    </location>
</feature>
<dbReference type="PANTHER" id="PTHR10622:SF12">
    <property type="entry name" value="HET DOMAIN-CONTAINING PROTEIN"/>
    <property type="match status" value="1"/>
</dbReference>
<evidence type="ECO:0000259" key="2">
    <source>
        <dbReference type="Pfam" id="PF26640"/>
    </source>
</evidence>
<dbReference type="Pfam" id="PF06985">
    <property type="entry name" value="HET"/>
    <property type="match status" value="1"/>
</dbReference>
<dbReference type="PANTHER" id="PTHR10622">
    <property type="entry name" value="HET DOMAIN-CONTAINING PROTEIN"/>
    <property type="match status" value="1"/>
</dbReference>
<dbReference type="InterPro" id="IPR010730">
    <property type="entry name" value="HET"/>
</dbReference>